<feature type="transmembrane region" description="Helical" evidence="5">
    <location>
        <begin position="299"/>
        <end position="315"/>
    </location>
</feature>
<evidence type="ECO:0000256" key="3">
    <source>
        <dbReference type="ARBA" id="ARBA00022989"/>
    </source>
</evidence>
<evidence type="ECO:0000313" key="7">
    <source>
        <dbReference type="EMBL" id="SEQ61507.1"/>
    </source>
</evidence>
<dbReference type="Proteomes" id="UP000198749">
    <property type="component" value="Unassembled WGS sequence"/>
</dbReference>
<feature type="transmembrane region" description="Helical" evidence="5">
    <location>
        <begin position="39"/>
        <end position="61"/>
    </location>
</feature>
<dbReference type="EMBL" id="FOGB01000005">
    <property type="protein sequence ID" value="SEQ61507.1"/>
    <property type="molecule type" value="Genomic_DNA"/>
</dbReference>
<dbReference type="Gene3D" id="1.20.1420.30">
    <property type="entry name" value="NCX, central ion-binding region"/>
    <property type="match status" value="2"/>
</dbReference>
<evidence type="ECO:0000256" key="5">
    <source>
        <dbReference type="SAM" id="Phobius"/>
    </source>
</evidence>
<dbReference type="STRING" id="355243.SAMN03080615_02136"/>
<proteinExistence type="predicted"/>
<keyword evidence="2 5" id="KW-0812">Transmembrane</keyword>
<evidence type="ECO:0000256" key="2">
    <source>
        <dbReference type="ARBA" id="ARBA00022692"/>
    </source>
</evidence>
<dbReference type="GO" id="GO:0008273">
    <property type="term" value="F:calcium, potassium:sodium antiporter activity"/>
    <property type="evidence" value="ECO:0007669"/>
    <property type="project" value="TreeGrafter"/>
</dbReference>
<dbReference type="Pfam" id="PF01699">
    <property type="entry name" value="Na_Ca_ex"/>
    <property type="match status" value="2"/>
</dbReference>
<evidence type="ECO:0000313" key="8">
    <source>
        <dbReference type="Proteomes" id="UP000198749"/>
    </source>
</evidence>
<feature type="transmembrane region" description="Helical" evidence="5">
    <location>
        <begin position="235"/>
        <end position="260"/>
    </location>
</feature>
<keyword evidence="4 5" id="KW-0472">Membrane</keyword>
<dbReference type="NCBIfam" id="TIGR00367">
    <property type="entry name" value="calcium/sodium antiporter"/>
    <property type="match status" value="1"/>
</dbReference>
<reference evidence="8" key="1">
    <citation type="submission" date="2016-10" db="EMBL/GenBank/DDBJ databases">
        <authorList>
            <person name="Varghese N."/>
            <person name="Submissions S."/>
        </authorList>
    </citation>
    <scope>NUCLEOTIDE SEQUENCE [LARGE SCALE GENOMIC DNA]</scope>
    <source>
        <strain evidence="8">DSM 18887</strain>
    </source>
</reference>
<keyword evidence="3 5" id="KW-1133">Transmembrane helix</keyword>
<keyword evidence="8" id="KW-1185">Reference proteome</keyword>
<protein>
    <submittedName>
        <fullName evidence="7">Cation:H+ antiporter</fullName>
    </submittedName>
</protein>
<comment type="subcellular location">
    <subcellularLocation>
        <location evidence="1">Membrane</location>
        <topology evidence="1">Multi-pass membrane protein</topology>
    </subcellularLocation>
</comment>
<dbReference type="InterPro" id="IPR044880">
    <property type="entry name" value="NCX_ion-bd_dom_sf"/>
</dbReference>
<feature type="transmembrane region" description="Helical" evidence="5">
    <location>
        <begin position="266"/>
        <end position="287"/>
    </location>
</feature>
<dbReference type="InterPro" id="IPR004481">
    <property type="entry name" value="K/Na/Ca-exchanger"/>
</dbReference>
<sequence length="317" mass="33042">MLYPIIALLAGFIILVWSADRFVIGAAGTAKNAGMSPMLIGLTVVSFGTSAPEILVSVMAATTGAGDLAVGNALGSNIANIGLVLGITALIAPLPVRSKVLKQEIPLLLVITLLAGGVLYDLYLGQLDAIILCLSLAGCLYLFTRFQRNSEGDEIHEEEDEIPELPLGRAIFWLIAGLILLAASSRLLVWGATEIALSLGVSDLVIGLTIVAIGTSLPELAASVASALKGHTDIALGNVVGSNIFNIAAVMAVPGLLAPITLEPVVLWRDYGTTLGLTLLLTALALYQRPPKISRFEGGLLLAAYAGYLALLYNMNT</sequence>
<evidence type="ECO:0000259" key="6">
    <source>
        <dbReference type="Pfam" id="PF01699"/>
    </source>
</evidence>
<feature type="domain" description="Sodium/calcium exchanger membrane region" evidence="6">
    <location>
        <begin position="5"/>
        <end position="144"/>
    </location>
</feature>
<evidence type="ECO:0000256" key="1">
    <source>
        <dbReference type="ARBA" id="ARBA00004141"/>
    </source>
</evidence>
<dbReference type="GO" id="GO:0005262">
    <property type="term" value="F:calcium channel activity"/>
    <property type="evidence" value="ECO:0007669"/>
    <property type="project" value="TreeGrafter"/>
</dbReference>
<dbReference type="GO" id="GO:0006874">
    <property type="term" value="P:intracellular calcium ion homeostasis"/>
    <property type="evidence" value="ECO:0007669"/>
    <property type="project" value="TreeGrafter"/>
</dbReference>
<name>A0A1H9HGT4_9GAMM</name>
<feature type="transmembrane region" description="Helical" evidence="5">
    <location>
        <begin position="167"/>
        <end position="189"/>
    </location>
</feature>
<feature type="transmembrane region" description="Helical" evidence="5">
    <location>
        <begin position="129"/>
        <end position="146"/>
    </location>
</feature>
<gene>
    <name evidence="7" type="ORF">SAMN03080615_02136</name>
</gene>
<dbReference type="GO" id="GO:0005886">
    <property type="term" value="C:plasma membrane"/>
    <property type="evidence" value="ECO:0007669"/>
    <property type="project" value="TreeGrafter"/>
</dbReference>
<feature type="domain" description="Sodium/calcium exchanger membrane region" evidence="6">
    <location>
        <begin position="170"/>
        <end position="313"/>
    </location>
</feature>
<evidence type="ECO:0000256" key="4">
    <source>
        <dbReference type="ARBA" id="ARBA00023136"/>
    </source>
</evidence>
<dbReference type="RefSeq" id="WP_091357670.1">
    <property type="nucleotide sequence ID" value="NZ_AP025284.1"/>
</dbReference>
<dbReference type="PANTHER" id="PTHR10846:SF8">
    <property type="entry name" value="INNER MEMBRANE PROTEIN YRBG"/>
    <property type="match status" value="1"/>
</dbReference>
<accession>A0A1H9HGT4</accession>
<feature type="transmembrane region" description="Helical" evidence="5">
    <location>
        <begin position="6"/>
        <end position="27"/>
    </location>
</feature>
<organism evidence="7 8">
    <name type="scientific">Amphritea atlantica</name>
    <dbReference type="NCBI Taxonomy" id="355243"/>
    <lineage>
        <taxon>Bacteria</taxon>
        <taxon>Pseudomonadati</taxon>
        <taxon>Pseudomonadota</taxon>
        <taxon>Gammaproteobacteria</taxon>
        <taxon>Oceanospirillales</taxon>
        <taxon>Oceanospirillaceae</taxon>
        <taxon>Amphritea</taxon>
    </lineage>
</organism>
<dbReference type="InterPro" id="IPR004837">
    <property type="entry name" value="NaCa_Exmemb"/>
</dbReference>
<dbReference type="PANTHER" id="PTHR10846">
    <property type="entry name" value="SODIUM/POTASSIUM/CALCIUM EXCHANGER"/>
    <property type="match status" value="1"/>
</dbReference>
<dbReference type="AlphaFoldDB" id="A0A1H9HGT4"/>
<feature type="transmembrane region" description="Helical" evidence="5">
    <location>
        <begin position="73"/>
        <end position="93"/>
    </location>
</feature>
<dbReference type="OrthoDB" id="9794225at2"/>